<dbReference type="InterPro" id="IPR040746">
    <property type="entry name" value="THO1_MOS11_C"/>
</dbReference>
<dbReference type="GeneID" id="54547998"/>
<dbReference type="SMART" id="SM00513">
    <property type="entry name" value="SAP"/>
    <property type="match status" value="1"/>
</dbReference>
<evidence type="ECO:0000313" key="5">
    <source>
        <dbReference type="EMBL" id="KAF2275049.1"/>
    </source>
</evidence>
<dbReference type="InterPro" id="IPR003034">
    <property type="entry name" value="SAP_dom"/>
</dbReference>
<dbReference type="PROSITE" id="PS50800">
    <property type="entry name" value="SAP"/>
    <property type="match status" value="1"/>
</dbReference>
<dbReference type="Pfam" id="PF02037">
    <property type="entry name" value="SAP"/>
    <property type="match status" value="1"/>
</dbReference>
<name>A0A6A6JJK4_WESOR</name>
<reference evidence="5" key="1">
    <citation type="journal article" date="2020" name="Stud. Mycol.">
        <title>101 Dothideomycetes genomes: a test case for predicting lifestyles and emergence of pathogens.</title>
        <authorList>
            <person name="Haridas S."/>
            <person name="Albert R."/>
            <person name="Binder M."/>
            <person name="Bloem J."/>
            <person name="Labutti K."/>
            <person name="Salamov A."/>
            <person name="Andreopoulos B."/>
            <person name="Baker S."/>
            <person name="Barry K."/>
            <person name="Bills G."/>
            <person name="Bluhm B."/>
            <person name="Cannon C."/>
            <person name="Castanera R."/>
            <person name="Culley D."/>
            <person name="Daum C."/>
            <person name="Ezra D."/>
            <person name="Gonzalez J."/>
            <person name="Henrissat B."/>
            <person name="Kuo A."/>
            <person name="Liang C."/>
            <person name="Lipzen A."/>
            <person name="Lutzoni F."/>
            <person name="Magnuson J."/>
            <person name="Mondo S."/>
            <person name="Nolan M."/>
            <person name="Ohm R."/>
            <person name="Pangilinan J."/>
            <person name="Park H.-J."/>
            <person name="Ramirez L."/>
            <person name="Alfaro M."/>
            <person name="Sun H."/>
            <person name="Tritt A."/>
            <person name="Yoshinaga Y."/>
            <person name="Zwiers L.-H."/>
            <person name="Turgeon B."/>
            <person name="Goodwin S."/>
            <person name="Spatafora J."/>
            <person name="Crous P."/>
            <person name="Grigoriev I."/>
        </authorList>
    </citation>
    <scope>NUCLEOTIDE SEQUENCE</scope>
    <source>
        <strain evidence="5">CBS 379.55</strain>
    </source>
</reference>
<dbReference type="InterPro" id="IPR036361">
    <property type="entry name" value="SAP_dom_sf"/>
</dbReference>
<gene>
    <name evidence="5" type="ORF">EI97DRAFT_349538</name>
</gene>
<evidence type="ECO:0000256" key="3">
    <source>
        <dbReference type="SAM" id="MobiDB-lite"/>
    </source>
</evidence>
<accession>A0A6A6JJK4</accession>
<sequence>EYAKMKNAELEALLKTRGLPTGGKKADMVDRLAKDDEKKASQSSAAAAAAPAKDSAQLEDEIDWDDDEAPAPAPAKPAEPEPETVDKAGGVGQIDNPQAVPNQVADVDPSKTADLSVKSPSKEATESTQKEEEKKEPPPSYARGLAASTIDEEIEKRKRRAAKFGLKIEDDEGLKKLERAKKFGETGPPKGLDEALPERTSRKRGREGNDQGGRGRKERRGDR</sequence>
<dbReference type="PANTHER" id="PTHR46551">
    <property type="entry name" value="SAP DOMAIN-CONTAINING RIBONUCLEOPROTEIN"/>
    <property type="match status" value="1"/>
</dbReference>
<protein>
    <recommendedName>
        <fullName evidence="4">SAP domain-containing protein</fullName>
    </recommendedName>
</protein>
<feature type="non-terminal residue" evidence="5">
    <location>
        <position position="223"/>
    </location>
</feature>
<dbReference type="Proteomes" id="UP000800097">
    <property type="component" value="Unassembled WGS sequence"/>
</dbReference>
<dbReference type="OrthoDB" id="445357at2759"/>
<evidence type="ECO:0000313" key="6">
    <source>
        <dbReference type="Proteomes" id="UP000800097"/>
    </source>
</evidence>
<dbReference type="AlphaFoldDB" id="A0A6A6JJK4"/>
<dbReference type="RefSeq" id="XP_033652588.1">
    <property type="nucleotide sequence ID" value="XM_033794823.1"/>
</dbReference>
<feature type="non-terminal residue" evidence="5">
    <location>
        <position position="1"/>
    </location>
</feature>
<dbReference type="Pfam" id="PF18592">
    <property type="entry name" value="Tho1_MOS11_C"/>
    <property type="match status" value="1"/>
</dbReference>
<evidence type="ECO:0000256" key="1">
    <source>
        <dbReference type="ARBA" id="ARBA00022553"/>
    </source>
</evidence>
<proteinExistence type="inferred from homology"/>
<dbReference type="InterPro" id="IPR052240">
    <property type="entry name" value="SAP_domain_ribonucleoprotein"/>
</dbReference>
<feature type="compositionally biased region" description="Acidic residues" evidence="3">
    <location>
        <begin position="57"/>
        <end position="69"/>
    </location>
</feature>
<dbReference type="Gene3D" id="1.10.720.30">
    <property type="entry name" value="SAP domain"/>
    <property type="match status" value="1"/>
</dbReference>
<organism evidence="5 6">
    <name type="scientific">Westerdykella ornata</name>
    <dbReference type="NCBI Taxonomy" id="318751"/>
    <lineage>
        <taxon>Eukaryota</taxon>
        <taxon>Fungi</taxon>
        <taxon>Dikarya</taxon>
        <taxon>Ascomycota</taxon>
        <taxon>Pezizomycotina</taxon>
        <taxon>Dothideomycetes</taxon>
        <taxon>Pleosporomycetidae</taxon>
        <taxon>Pleosporales</taxon>
        <taxon>Sporormiaceae</taxon>
        <taxon>Westerdykella</taxon>
    </lineage>
</organism>
<feature type="region of interest" description="Disordered" evidence="3">
    <location>
        <begin position="33"/>
        <end position="223"/>
    </location>
</feature>
<evidence type="ECO:0000259" key="4">
    <source>
        <dbReference type="PROSITE" id="PS50800"/>
    </source>
</evidence>
<evidence type="ECO:0000256" key="2">
    <source>
        <dbReference type="ARBA" id="ARBA00046328"/>
    </source>
</evidence>
<feature type="compositionally biased region" description="Basic and acidic residues" evidence="3">
    <location>
        <begin position="191"/>
        <end position="223"/>
    </location>
</feature>
<comment type="similarity">
    <text evidence="2">Belongs to the SAP domain-containing ribonucleoprotein family.</text>
</comment>
<dbReference type="PANTHER" id="PTHR46551:SF1">
    <property type="entry name" value="SAP DOMAIN-CONTAINING RIBONUCLEOPROTEIN"/>
    <property type="match status" value="1"/>
</dbReference>
<dbReference type="EMBL" id="ML986499">
    <property type="protein sequence ID" value="KAF2275049.1"/>
    <property type="molecule type" value="Genomic_DNA"/>
</dbReference>
<feature type="compositionally biased region" description="Basic and acidic residues" evidence="3">
    <location>
        <begin position="120"/>
        <end position="137"/>
    </location>
</feature>
<dbReference type="GO" id="GO:0016973">
    <property type="term" value="P:poly(A)+ mRNA export from nucleus"/>
    <property type="evidence" value="ECO:0007669"/>
    <property type="project" value="TreeGrafter"/>
</dbReference>
<keyword evidence="6" id="KW-1185">Reference proteome</keyword>
<dbReference type="GO" id="GO:0005634">
    <property type="term" value="C:nucleus"/>
    <property type="evidence" value="ECO:0007669"/>
    <property type="project" value="TreeGrafter"/>
</dbReference>
<feature type="compositionally biased region" description="Low complexity" evidence="3">
    <location>
        <begin position="41"/>
        <end position="55"/>
    </location>
</feature>
<feature type="compositionally biased region" description="Basic and acidic residues" evidence="3">
    <location>
        <begin position="173"/>
        <end position="184"/>
    </location>
</feature>
<feature type="domain" description="SAP" evidence="4">
    <location>
        <begin position="2"/>
        <end position="36"/>
    </location>
</feature>
<dbReference type="SUPFAM" id="SSF68906">
    <property type="entry name" value="SAP domain"/>
    <property type="match status" value="1"/>
</dbReference>
<keyword evidence="1" id="KW-0597">Phosphoprotein</keyword>